<comment type="function">
    <text evidence="5">Bifunctional serine/threonine kinase and phosphorylase involved in the regulation of the phosphoenolpyruvate synthase (PEPS) by catalyzing its phosphorylation/dephosphorylation.</text>
</comment>
<dbReference type="HAMAP" id="MF_01062">
    <property type="entry name" value="PSRP"/>
    <property type="match status" value="1"/>
</dbReference>
<dbReference type="PANTHER" id="PTHR31756">
    <property type="entry name" value="PYRUVATE, PHOSPHATE DIKINASE REGULATORY PROTEIN 1, CHLOROPLASTIC"/>
    <property type="match status" value="1"/>
</dbReference>
<dbReference type="RefSeq" id="WP_207252501.1">
    <property type="nucleotide sequence ID" value="NZ_JAFMPM010000008.1"/>
</dbReference>
<dbReference type="EMBL" id="CP072748">
    <property type="protein sequence ID" value="QTX09616.1"/>
    <property type="molecule type" value="Genomic_DNA"/>
</dbReference>
<dbReference type="GO" id="GO:0043531">
    <property type="term" value="F:ADP binding"/>
    <property type="evidence" value="ECO:0007669"/>
    <property type="project" value="UniProtKB-UniRule"/>
</dbReference>
<comment type="catalytic activity">
    <reaction evidence="5">
        <text>[pyruvate, water dikinase] + ADP = [pyruvate, water dikinase]-phosphate + AMP + H(+)</text>
        <dbReference type="Rhea" id="RHEA:46020"/>
        <dbReference type="Rhea" id="RHEA-COMP:11425"/>
        <dbReference type="Rhea" id="RHEA-COMP:11426"/>
        <dbReference type="ChEBI" id="CHEBI:15378"/>
        <dbReference type="ChEBI" id="CHEBI:43176"/>
        <dbReference type="ChEBI" id="CHEBI:68546"/>
        <dbReference type="ChEBI" id="CHEBI:456215"/>
        <dbReference type="ChEBI" id="CHEBI:456216"/>
        <dbReference type="EC" id="2.7.11.33"/>
    </reaction>
</comment>
<dbReference type="InterPro" id="IPR005177">
    <property type="entry name" value="Kinase-pyrophosphorylase"/>
</dbReference>
<reference evidence="6 8" key="1">
    <citation type="submission" date="2021-03" db="EMBL/GenBank/DDBJ databases">
        <title>Draft genome and methylome analysis of Thiotrix fructosivoruns ATCC 49748.</title>
        <authorList>
            <person name="Fomenkov A."/>
            <person name="Grabovich M.Y."/>
            <person name="Roberts R.J."/>
        </authorList>
    </citation>
    <scope>NUCLEOTIDE SEQUENCE [LARGE SCALE GENOMIC DNA]</scope>
    <source>
        <strain evidence="6 8">ATCC 49748</strain>
    </source>
</reference>
<evidence type="ECO:0000256" key="3">
    <source>
        <dbReference type="ARBA" id="ARBA00022741"/>
    </source>
</evidence>
<dbReference type="GO" id="GO:0004674">
    <property type="term" value="F:protein serine/threonine kinase activity"/>
    <property type="evidence" value="ECO:0007669"/>
    <property type="project" value="UniProtKB-UniRule"/>
</dbReference>
<dbReference type="GO" id="GO:0016776">
    <property type="term" value="F:phosphotransferase activity, phosphate group as acceptor"/>
    <property type="evidence" value="ECO:0007669"/>
    <property type="project" value="UniProtKB-UniRule"/>
</dbReference>
<organism evidence="7">
    <name type="scientific">Thiothrix fructosivorans</name>
    <dbReference type="NCBI Taxonomy" id="111770"/>
    <lineage>
        <taxon>Bacteria</taxon>
        <taxon>Pseudomonadati</taxon>
        <taxon>Pseudomonadota</taxon>
        <taxon>Gammaproteobacteria</taxon>
        <taxon>Thiotrichales</taxon>
        <taxon>Thiotrichaceae</taxon>
        <taxon>Thiothrix</taxon>
    </lineage>
</organism>
<gene>
    <name evidence="7" type="ORF">J1836_013420</name>
    <name evidence="6" type="ORF">J1836_18030</name>
</gene>
<dbReference type="PANTHER" id="PTHR31756:SF3">
    <property type="entry name" value="PYRUVATE, PHOSPHATE DIKINASE REGULATORY PROTEIN 1, CHLOROPLASTIC"/>
    <property type="match status" value="1"/>
</dbReference>
<protein>
    <recommendedName>
        <fullName evidence="5">Putative phosphoenolpyruvate synthase regulatory protein</fullName>
        <shortName evidence="5">PEP synthase regulatory protein</shortName>
        <shortName evidence="5">PSRP</shortName>
        <ecNumber evidence="5">2.7.11.33</ecNumber>
        <ecNumber evidence="5">2.7.4.28</ecNumber>
    </recommendedName>
    <alternativeName>
        <fullName evidence="5">Pyruvate, water dikinase regulatory protein</fullName>
    </alternativeName>
</protein>
<dbReference type="InterPro" id="IPR026530">
    <property type="entry name" value="PSRP"/>
</dbReference>
<evidence type="ECO:0000256" key="2">
    <source>
        <dbReference type="ARBA" id="ARBA00022679"/>
    </source>
</evidence>
<dbReference type="GO" id="GO:0005524">
    <property type="term" value="F:ATP binding"/>
    <property type="evidence" value="ECO:0007669"/>
    <property type="project" value="InterPro"/>
</dbReference>
<reference evidence="7" key="2">
    <citation type="submission" date="2021-04" db="EMBL/GenBank/DDBJ databases">
        <title>Complete Genome and methylome analysis of Thiothrix fructosivorans ATCC 49748.</title>
        <authorList>
            <person name="Fomenkov A."/>
            <person name="Sun L."/>
            <person name="Vincze T."/>
            <person name="Grabovich M.Y."/>
            <person name="Roberts R.J."/>
        </authorList>
    </citation>
    <scope>NUCLEOTIDE SEQUENCE</scope>
    <source>
        <strain evidence="7">ATCC 49748</strain>
    </source>
</reference>
<name>A0A8B0SE42_9GAMM</name>
<keyword evidence="4 5" id="KW-0418">Kinase</keyword>
<keyword evidence="2 5" id="KW-0808">Transferase</keyword>
<dbReference type="AlphaFoldDB" id="A0A8B0SE42"/>
<dbReference type="EC" id="2.7.11.33" evidence="5"/>
<dbReference type="EMBL" id="JAFMPM010000008">
    <property type="protein sequence ID" value="MBO0614800.1"/>
    <property type="molecule type" value="Genomic_DNA"/>
</dbReference>
<proteinExistence type="inferred from homology"/>
<evidence type="ECO:0000313" key="7">
    <source>
        <dbReference type="EMBL" id="QTX09616.1"/>
    </source>
</evidence>
<evidence type="ECO:0000313" key="6">
    <source>
        <dbReference type="EMBL" id="MBO0614800.1"/>
    </source>
</evidence>
<comment type="catalytic activity">
    <reaction evidence="5">
        <text>[pyruvate, water dikinase]-phosphate + phosphate + H(+) = [pyruvate, water dikinase] + diphosphate</text>
        <dbReference type="Rhea" id="RHEA:48580"/>
        <dbReference type="Rhea" id="RHEA-COMP:11425"/>
        <dbReference type="Rhea" id="RHEA-COMP:11426"/>
        <dbReference type="ChEBI" id="CHEBI:15378"/>
        <dbReference type="ChEBI" id="CHEBI:33019"/>
        <dbReference type="ChEBI" id="CHEBI:43176"/>
        <dbReference type="ChEBI" id="CHEBI:43474"/>
        <dbReference type="ChEBI" id="CHEBI:68546"/>
        <dbReference type="EC" id="2.7.4.28"/>
    </reaction>
</comment>
<dbReference type="Pfam" id="PF03618">
    <property type="entry name" value="Kinase-PPPase"/>
    <property type="match status" value="1"/>
</dbReference>
<dbReference type="Proteomes" id="UP000664466">
    <property type="component" value="Unassembled WGS sequence"/>
</dbReference>
<sequence>MTTGNCQNRRTVFYLSDRTGITVETLGHSLLTQFDGIKWRKIGIPFLDSEEKARAAAEQINLTAQQDGCRPLVFSTLINPAVRAWIEQADCAIYDFFESFIDSMEKELGQQSSHAVGRSHGVNNNASYTKRIAAVNFAQTNDDGISAKSFAEADIILVGVSRSGKTPTCLYLALQYGIYAANYPLTEEDMDSSSLPSIIKPFKDKLFGLTITAEQLHKIRQERKPNSRYSSLSQCQQELQWQESLYRRERIPFIDTTATSIEEMATIILNRSGLKRQLYGE</sequence>
<accession>A0A8B0SE42</accession>
<dbReference type="NCBIfam" id="NF003742">
    <property type="entry name" value="PRK05339.1"/>
    <property type="match status" value="1"/>
</dbReference>
<feature type="binding site" evidence="5">
    <location>
        <begin position="159"/>
        <end position="166"/>
    </location>
    <ligand>
        <name>ADP</name>
        <dbReference type="ChEBI" id="CHEBI:456216"/>
    </ligand>
</feature>
<evidence type="ECO:0000256" key="4">
    <source>
        <dbReference type="ARBA" id="ARBA00022777"/>
    </source>
</evidence>
<evidence type="ECO:0000256" key="1">
    <source>
        <dbReference type="ARBA" id="ARBA00022527"/>
    </source>
</evidence>
<evidence type="ECO:0000313" key="8">
    <source>
        <dbReference type="Proteomes" id="UP000664466"/>
    </source>
</evidence>
<comment type="similarity">
    <text evidence="5">Belongs to the pyruvate, phosphate/water dikinase regulatory protein family. PSRP subfamily.</text>
</comment>
<keyword evidence="1 5" id="KW-0723">Serine/threonine-protein kinase</keyword>
<evidence type="ECO:0000256" key="5">
    <source>
        <dbReference type="HAMAP-Rule" id="MF_01062"/>
    </source>
</evidence>
<keyword evidence="3 5" id="KW-0547">Nucleotide-binding</keyword>
<dbReference type="EC" id="2.7.4.28" evidence="5"/>
<keyword evidence="8" id="KW-1185">Reference proteome</keyword>